<accession>A0A098AVR4</accession>
<dbReference type="InterPro" id="IPR003593">
    <property type="entry name" value="AAA+_ATPase"/>
</dbReference>
<organism evidence="2">
    <name type="scientific">Desulfitobacterium hafniense</name>
    <name type="common">Desulfitobacterium frappieri</name>
    <dbReference type="NCBI Taxonomy" id="49338"/>
    <lineage>
        <taxon>Bacteria</taxon>
        <taxon>Bacillati</taxon>
        <taxon>Bacillota</taxon>
        <taxon>Clostridia</taxon>
        <taxon>Eubacteriales</taxon>
        <taxon>Desulfitobacteriaceae</taxon>
        <taxon>Desulfitobacterium</taxon>
    </lineage>
</organism>
<dbReference type="InterPro" id="IPR027417">
    <property type="entry name" value="P-loop_NTPase"/>
</dbReference>
<dbReference type="InterPro" id="IPR041685">
    <property type="entry name" value="AAA_GajA/Old/RecF-like"/>
</dbReference>
<dbReference type="Pfam" id="PF13304">
    <property type="entry name" value="AAA_21"/>
    <property type="match status" value="1"/>
</dbReference>
<name>A0A098AVR4_DESHA</name>
<gene>
    <name evidence="2" type="ORF">DPCES_0796</name>
</gene>
<evidence type="ECO:0000259" key="1">
    <source>
        <dbReference type="SMART" id="SM00382"/>
    </source>
</evidence>
<evidence type="ECO:0000313" key="2">
    <source>
        <dbReference type="EMBL" id="CDX00683.1"/>
    </source>
</evidence>
<dbReference type="Gene3D" id="3.40.50.300">
    <property type="entry name" value="P-loop containing nucleotide triphosphate hydrolases"/>
    <property type="match status" value="1"/>
</dbReference>
<dbReference type="SUPFAM" id="SSF52540">
    <property type="entry name" value="P-loop containing nucleoside triphosphate hydrolases"/>
    <property type="match status" value="1"/>
</dbReference>
<dbReference type="PANTHER" id="PTHR43581">
    <property type="entry name" value="ATP/GTP PHOSPHATASE"/>
    <property type="match status" value="1"/>
</dbReference>
<dbReference type="PATRIC" id="fig|49338.4.peg.855"/>
<dbReference type="PANTHER" id="PTHR43581:SF2">
    <property type="entry name" value="EXCINUCLEASE ATPASE SUBUNIT"/>
    <property type="match status" value="1"/>
</dbReference>
<dbReference type="GO" id="GO:0016887">
    <property type="term" value="F:ATP hydrolysis activity"/>
    <property type="evidence" value="ECO:0007669"/>
    <property type="project" value="InterPro"/>
</dbReference>
<reference evidence="2" key="1">
    <citation type="submission" date="2014-07" db="EMBL/GenBank/DDBJ databases">
        <authorList>
            <person name="Hornung V.Bastian."/>
        </authorList>
    </citation>
    <scope>NUCLEOTIDE SEQUENCE</scope>
    <source>
        <strain evidence="2">PCE-S</strain>
    </source>
</reference>
<dbReference type="InterPro" id="IPR003959">
    <property type="entry name" value="ATPase_AAA_core"/>
</dbReference>
<dbReference type="CDD" id="cd00267">
    <property type="entry name" value="ABC_ATPase"/>
    <property type="match status" value="1"/>
</dbReference>
<dbReference type="AlphaFoldDB" id="A0A098AVR4"/>
<dbReference type="RefSeq" id="WP_015942915.1">
    <property type="nucleotide sequence ID" value="NZ_LK996017.1"/>
</dbReference>
<feature type="domain" description="AAA+ ATPase" evidence="1">
    <location>
        <begin position="22"/>
        <end position="304"/>
    </location>
</feature>
<dbReference type="Pfam" id="PF13175">
    <property type="entry name" value="AAA_15"/>
    <property type="match status" value="1"/>
</dbReference>
<dbReference type="InterPro" id="IPR051396">
    <property type="entry name" value="Bact_Antivir_Def_Nuclease"/>
</dbReference>
<sequence>MALKKICLENFTVFDKMEIEFCDGVNVLIGENGTGKTHIMKLLYAACQSAHASKKVISFPQKIVQVFKPDHANISRLLSRKAGNGSAKVHVISGNNTLKTSFNLKTKNWDAEVVGAQAWEKQLSNLTSTFIPAKEILSNSKNLVNAINVGNVDFDDTYKDIISVASVDINRGPNNVQKEKYLQILQDITDGKVSYENEEFYLLPGNQAKLEFQLVAEGMRKIALLWQLIKNGTLEQGTVLFWDEPEANINPKHIPALVEVLLNLQGDGVQIFIATHDYVLAKYLEIRMADANKIRFHSLYKKEGRVEVESNHNFKDLVNNSIAEAYNKLLDEVFEQTTKG</sequence>
<protein>
    <submittedName>
        <fullName evidence="2">AAA ATPase</fullName>
    </submittedName>
</protein>
<proteinExistence type="predicted"/>
<dbReference type="GO" id="GO:0005524">
    <property type="term" value="F:ATP binding"/>
    <property type="evidence" value="ECO:0007669"/>
    <property type="project" value="InterPro"/>
</dbReference>
<dbReference type="EMBL" id="LK996017">
    <property type="protein sequence ID" value="CDX00683.1"/>
    <property type="molecule type" value="Genomic_DNA"/>
</dbReference>
<dbReference type="SMART" id="SM00382">
    <property type="entry name" value="AAA"/>
    <property type="match status" value="1"/>
</dbReference>